<dbReference type="InterPro" id="IPR006300">
    <property type="entry name" value="FlgB"/>
</dbReference>
<evidence type="ECO:0000256" key="2">
    <source>
        <dbReference type="ARBA" id="ARBA00009677"/>
    </source>
</evidence>
<comment type="subcellular location">
    <subcellularLocation>
        <location evidence="1 6">Bacterial flagellum basal body</location>
    </subcellularLocation>
</comment>
<gene>
    <name evidence="7" type="primary">flgB</name>
    <name evidence="7" type="ORF">PPG34_06130</name>
</gene>
<comment type="function">
    <text evidence="5 6">Structural component of flagellum, the bacterial motility apparatus. Part of the rod structure of flagellar basal body.</text>
</comment>
<keyword evidence="7" id="KW-0966">Cell projection</keyword>
<evidence type="ECO:0000256" key="4">
    <source>
        <dbReference type="ARBA" id="ARBA00023143"/>
    </source>
</evidence>
<sequence length="135" mass="14858">MVITPWDGGTKLYENSLDVRGAIHETVAANIANEETPGYRAMRLPFKEALQTAVNGGGPLQPMKTHPYHLPVIAESERQFLSVTTPLQGGGPDQNTVNLEEELTQMAENNLMYMAVAQFLAGRFDGWRSAINEGR</sequence>
<keyword evidence="7" id="KW-0282">Flagellum</keyword>
<reference evidence="7 8" key="1">
    <citation type="journal article" date="2023" name="ISME J.">
        <title>Cultivation and genomic characterization of novel and ubiquitous marine nitrite-oxidizing bacteria from the Nitrospirales.</title>
        <authorList>
            <person name="Mueller A.J."/>
            <person name="Daebeler A."/>
            <person name="Herbold C.W."/>
            <person name="Kirkegaard R.H."/>
            <person name="Daims H."/>
        </authorList>
    </citation>
    <scope>NUCLEOTIDE SEQUENCE [LARGE SCALE GENOMIC DNA]</scope>
    <source>
        <strain evidence="7 8">EB</strain>
    </source>
</reference>
<evidence type="ECO:0000256" key="1">
    <source>
        <dbReference type="ARBA" id="ARBA00004117"/>
    </source>
</evidence>
<evidence type="ECO:0000256" key="6">
    <source>
        <dbReference type="PIRNR" id="PIRNR002889"/>
    </source>
</evidence>
<accession>A0ABU3K6D8</accession>
<dbReference type="NCBIfam" id="TIGR01396">
    <property type="entry name" value="FlgB"/>
    <property type="match status" value="1"/>
</dbReference>
<keyword evidence="4 6" id="KW-0975">Bacterial flagellum</keyword>
<evidence type="ECO:0000313" key="8">
    <source>
        <dbReference type="Proteomes" id="UP001250932"/>
    </source>
</evidence>
<evidence type="ECO:0000256" key="3">
    <source>
        <dbReference type="ARBA" id="ARBA00014376"/>
    </source>
</evidence>
<comment type="caution">
    <text evidence="7">The sequence shown here is derived from an EMBL/GenBank/DDBJ whole genome shotgun (WGS) entry which is preliminary data.</text>
</comment>
<dbReference type="PIRSF" id="PIRSF002889">
    <property type="entry name" value="Rod_FlgB"/>
    <property type="match status" value="1"/>
</dbReference>
<name>A0ABU3K6D8_9BACT</name>
<comment type="similarity">
    <text evidence="2 6">Belongs to the flagella basal body rod proteins family.</text>
</comment>
<dbReference type="Proteomes" id="UP001250932">
    <property type="component" value="Unassembled WGS sequence"/>
</dbReference>
<comment type="subunit">
    <text evidence="6">The basal body constitutes a major portion of the flagellar organelle and consists of a number of rings mounted on a central rod.</text>
</comment>
<dbReference type="RefSeq" id="WP_313832269.1">
    <property type="nucleotide sequence ID" value="NZ_JAQOUE010000001.1"/>
</dbReference>
<evidence type="ECO:0000313" key="7">
    <source>
        <dbReference type="EMBL" id="MDT7041923.1"/>
    </source>
</evidence>
<keyword evidence="8" id="KW-1185">Reference proteome</keyword>
<organism evidence="7 8">
    <name type="scientific">Candidatus Nitronereus thalassa</name>
    <dbReference type="NCBI Taxonomy" id="3020898"/>
    <lineage>
        <taxon>Bacteria</taxon>
        <taxon>Pseudomonadati</taxon>
        <taxon>Nitrospirota</taxon>
        <taxon>Nitrospiria</taxon>
        <taxon>Nitrospirales</taxon>
        <taxon>Nitrospiraceae</taxon>
        <taxon>Candidatus Nitronereus</taxon>
    </lineage>
</organism>
<dbReference type="EMBL" id="JAQOUE010000001">
    <property type="protein sequence ID" value="MDT7041923.1"/>
    <property type="molecule type" value="Genomic_DNA"/>
</dbReference>
<keyword evidence="7" id="KW-0969">Cilium</keyword>
<evidence type="ECO:0000256" key="5">
    <source>
        <dbReference type="ARBA" id="ARBA00024934"/>
    </source>
</evidence>
<protein>
    <recommendedName>
        <fullName evidence="3 6">Flagellar basal body rod protein FlgB</fullName>
    </recommendedName>
</protein>
<proteinExistence type="inferred from homology"/>